<dbReference type="SUPFAM" id="SSF51905">
    <property type="entry name" value="FAD/NAD(P)-binding domain"/>
    <property type="match status" value="1"/>
</dbReference>
<evidence type="ECO:0000313" key="4">
    <source>
        <dbReference type="EMBL" id="MCP1674044.1"/>
    </source>
</evidence>
<dbReference type="Proteomes" id="UP001205843">
    <property type="component" value="Unassembled WGS sequence"/>
</dbReference>
<dbReference type="GO" id="GO:0005886">
    <property type="term" value="C:plasma membrane"/>
    <property type="evidence" value="ECO:0007669"/>
    <property type="project" value="TreeGrafter"/>
</dbReference>
<feature type="domain" description="FAD dependent oxidoreductase" evidence="3">
    <location>
        <begin position="2"/>
        <end position="400"/>
    </location>
</feature>
<dbReference type="Gene3D" id="3.30.9.10">
    <property type="entry name" value="D-Amino Acid Oxidase, subunit A, domain 2"/>
    <property type="match status" value="1"/>
</dbReference>
<dbReference type="Gene3D" id="3.50.50.60">
    <property type="entry name" value="FAD/NAD(P)-binding domain"/>
    <property type="match status" value="2"/>
</dbReference>
<dbReference type="GO" id="GO:0005737">
    <property type="term" value="C:cytoplasm"/>
    <property type="evidence" value="ECO:0007669"/>
    <property type="project" value="TreeGrafter"/>
</dbReference>
<gene>
    <name evidence="4" type="ORF">J2T57_001143</name>
</gene>
<dbReference type="RefSeq" id="WP_253475531.1">
    <property type="nucleotide sequence ID" value="NZ_JALJXV010000002.1"/>
</dbReference>
<dbReference type="InterPro" id="IPR006076">
    <property type="entry name" value="FAD-dep_OxRdtase"/>
</dbReference>
<evidence type="ECO:0000256" key="2">
    <source>
        <dbReference type="ARBA" id="ARBA00023002"/>
    </source>
</evidence>
<dbReference type="Pfam" id="PF01266">
    <property type="entry name" value="DAO"/>
    <property type="match status" value="1"/>
</dbReference>
<accession>A0AAE3KAV6</accession>
<name>A0AAE3KAV6_9GAMM</name>
<keyword evidence="2 4" id="KW-0560">Oxidoreductase</keyword>
<reference evidence="4" key="1">
    <citation type="submission" date="2022-03" db="EMBL/GenBank/DDBJ databases">
        <title>Genomic Encyclopedia of Type Strains, Phase III (KMG-III): the genomes of soil and plant-associated and newly described type strains.</title>
        <authorList>
            <person name="Whitman W."/>
        </authorList>
    </citation>
    <scope>NUCLEOTIDE SEQUENCE</scope>
    <source>
        <strain evidence="4">ANL 6-2</strain>
    </source>
</reference>
<comment type="caution">
    <text evidence="4">The sequence shown here is derived from an EMBL/GenBank/DDBJ whole genome shotgun (WGS) entry which is preliminary data.</text>
</comment>
<dbReference type="NCBIfam" id="NF001933">
    <property type="entry name" value="PRK00711.1"/>
    <property type="match status" value="1"/>
</dbReference>
<proteinExistence type="inferred from homology"/>
<evidence type="ECO:0000313" key="5">
    <source>
        <dbReference type="Proteomes" id="UP001205843"/>
    </source>
</evidence>
<dbReference type="SUPFAM" id="SSF54373">
    <property type="entry name" value="FAD-linked reductases, C-terminal domain"/>
    <property type="match status" value="1"/>
</dbReference>
<dbReference type="GO" id="GO:0055130">
    <property type="term" value="P:D-alanine catabolic process"/>
    <property type="evidence" value="ECO:0007669"/>
    <property type="project" value="TreeGrafter"/>
</dbReference>
<organism evidence="4 5">
    <name type="scientific">Natronocella acetinitrilica</name>
    <dbReference type="NCBI Taxonomy" id="414046"/>
    <lineage>
        <taxon>Bacteria</taxon>
        <taxon>Pseudomonadati</taxon>
        <taxon>Pseudomonadota</taxon>
        <taxon>Gammaproteobacteria</taxon>
        <taxon>Chromatiales</taxon>
        <taxon>Ectothiorhodospiraceae</taxon>
        <taxon>Natronocella</taxon>
    </lineage>
</organism>
<dbReference type="GO" id="GO:0008718">
    <property type="term" value="F:D-amino-acid dehydrogenase activity"/>
    <property type="evidence" value="ECO:0007669"/>
    <property type="project" value="TreeGrafter"/>
</dbReference>
<dbReference type="InterPro" id="IPR036188">
    <property type="entry name" value="FAD/NAD-bd_sf"/>
</dbReference>
<comment type="similarity">
    <text evidence="1">Belongs to the DadA oxidoreductase family.</text>
</comment>
<protein>
    <submittedName>
        <fullName evidence="4">D-amino-acid dehydrogenase</fullName>
        <ecNumber evidence="4">1.4.99.-</ecNumber>
    </submittedName>
</protein>
<sequence>MRIIIIGAGVIGTTTAWYLHQAGHQVHVIDRAAEPASETSFANGGLLHASHAEPWNAPGVVGQLLRWIGREESPLLLRAREIPRLTRWGLGFLRNSSRSRFERNTVVNTRLAIHSLRRLQALRRETGIRYADSQSGIIKIFRDAVSMEKALQASRLTADLGLRFSVLDPRQATALEPALADVAHELTGAIYYPDDESGDACLFTRRLAALAQQQGVEFEQGVSVERLQRDGDRLSGLITSAGPRTADLYILAAGSFSPGLARQVGLRLPIYPVKGYSHTAPVNGWRDAPTIPMIDDANKVVMSILDDRIRMAGTAEFAGFDTTLEHRRADNVFRQVLKTFPTLEDRLTPADLTPWCGLRPLTMDGPPILGPTPIRNLQLNTGAGHLGWTFACGAASLVAESVAGSEPSIPLDGLGYNRFA</sequence>
<dbReference type="PANTHER" id="PTHR13847">
    <property type="entry name" value="SARCOSINE DEHYDROGENASE-RELATED"/>
    <property type="match status" value="1"/>
</dbReference>
<evidence type="ECO:0000256" key="1">
    <source>
        <dbReference type="ARBA" id="ARBA00009410"/>
    </source>
</evidence>
<dbReference type="AlphaFoldDB" id="A0AAE3KAV6"/>
<evidence type="ECO:0000259" key="3">
    <source>
        <dbReference type="Pfam" id="PF01266"/>
    </source>
</evidence>
<dbReference type="EC" id="1.4.99.-" evidence="4"/>
<dbReference type="EMBL" id="JALJXV010000002">
    <property type="protein sequence ID" value="MCP1674044.1"/>
    <property type="molecule type" value="Genomic_DNA"/>
</dbReference>
<keyword evidence="5" id="KW-1185">Reference proteome</keyword>
<dbReference type="PANTHER" id="PTHR13847:SF280">
    <property type="entry name" value="D-AMINO ACID DEHYDROGENASE"/>
    <property type="match status" value="1"/>
</dbReference>